<comment type="caution">
    <text evidence="2">The sequence shown here is derived from an EMBL/GenBank/DDBJ whole genome shotgun (WGS) entry which is preliminary data.</text>
</comment>
<accession>A0A0M9CI37</accession>
<sequence>MADREEIKKEHRAQTSKFVYYIIALCVAAIGFSIVQTSGQSLDYSHIPLGIALLLWSVSVYIGFAFVKSRLNLLYGNNLYLDILDGKVDDFNKSKAHQEYAAELTMKDIERINQKYEKHLYIQEILFYLGVISFVVWHIIEMYNISITVIA</sequence>
<evidence type="ECO:0000313" key="5">
    <source>
        <dbReference type="Proteomes" id="UP000183071"/>
    </source>
</evidence>
<dbReference type="EMBL" id="LGBR01000001">
    <property type="protein sequence ID" value="KOY52415.1"/>
    <property type="molecule type" value="Genomic_DNA"/>
</dbReference>
<dbReference type="AlphaFoldDB" id="A0A0M9CI37"/>
<keyword evidence="5" id="KW-1185">Reference proteome</keyword>
<keyword evidence="1" id="KW-0472">Membrane</keyword>
<dbReference type="OrthoDB" id="8898775at2"/>
<proteinExistence type="predicted"/>
<keyword evidence="1" id="KW-0812">Transmembrane</keyword>
<evidence type="ECO:0000313" key="3">
    <source>
        <dbReference type="EMBL" id="SEE45084.1"/>
    </source>
</evidence>
<reference evidence="2 4" key="1">
    <citation type="submission" date="2015-07" db="EMBL/GenBank/DDBJ databases">
        <title>Genome of Polaribacter dokdonenesis DSW-5, isolated from seawater off Dokdo in Korea.</title>
        <authorList>
            <person name="Yoon K."/>
            <person name="Song J.Y."/>
            <person name="Kim J.F."/>
        </authorList>
    </citation>
    <scope>NUCLEOTIDE SEQUENCE [LARGE SCALE GENOMIC DNA]</scope>
    <source>
        <strain evidence="2 4">DSW-5</strain>
    </source>
</reference>
<evidence type="ECO:0000313" key="2">
    <source>
        <dbReference type="EMBL" id="KOY52415.1"/>
    </source>
</evidence>
<feature type="transmembrane region" description="Helical" evidence="1">
    <location>
        <begin position="18"/>
        <end position="35"/>
    </location>
</feature>
<dbReference type="STRING" id="1300348.I602_1975"/>
<name>A0A0M9CI37_9FLAO</name>
<evidence type="ECO:0000313" key="4">
    <source>
        <dbReference type="Proteomes" id="UP000037716"/>
    </source>
</evidence>
<dbReference type="Proteomes" id="UP000037716">
    <property type="component" value="Unassembled WGS sequence"/>
</dbReference>
<reference evidence="3 5" key="2">
    <citation type="submission" date="2016-10" db="EMBL/GenBank/DDBJ databases">
        <authorList>
            <person name="Varghese N."/>
            <person name="Submissions S."/>
        </authorList>
    </citation>
    <scope>NUCLEOTIDE SEQUENCE [LARGE SCALE GENOMIC DNA]</scope>
    <source>
        <strain evidence="3 5">DSW-5</strain>
    </source>
</reference>
<dbReference type="EMBL" id="FNUE01000002">
    <property type="protein sequence ID" value="SEE45084.1"/>
    <property type="molecule type" value="Genomic_DNA"/>
</dbReference>
<dbReference type="Proteomes" id="UP000183071">
    <property type="component" value="Unassembled WGS sequence"/>
</dbReference>
<evidence type="ECO:0000256" key="1">
    <source>
        <dbReference type="SAM" id="Phobius"/>
    </source>
</evidence>
<protein>
    <submittedName>
        <fullName evidence="2">Uncharacterized protein</fullName>
    </submittedName>
</protein>
<gene>
    <name evidence="2" type="ORF">I602_1975</name>
    <name evidence="3" type="ORF">SAMN05444353_1746</name>
</gene>
<keyword evidence="1" id="KW-1133">Transmembrane helix</keyword>
<dbReference type="PATRIC" id="fig|1300348.6.peg.1976"/>
<dbReference type="RefSeq" id="WP_053974518.1">
    <property type="nucleotide sequence ID" value="NZ_FNUE01000002.1"/>
</dbReference>
<feature type="transmembrane region" description="Helical" evidence="1">
    <location>
        <begin position="120"/>
        <end position="140"/>
    </location>
</feature>
<organism evidence="2 4">
    <name type="scientific">Polaribacter dokdonensis DSW-5</name>
    <dbReference type="NCBI Taxonomy" id="1300348"/>
    <lineage>
        <taxon>Bacteria</taxon>
        <taxon>Pseudomonadati</taxon>
        <taxon>Bacteroidota</taxon>
        <taxon>Flavobacteriia</taxon>
        <taxon>Flavobacteriales</taxon>
        <taxon>Flavobacteriaceae</taxon>
    </lineage>
</organism>
<feature type="transmembrane region" description="Helical" evidence="1">
    <location>
        <begin position="47"/>
        <end position="67"/>
    </location>
</feature>